<accession>A0A2U3N4Q7</accession>
<reference evidence="2" key="1">
    <citation type="submission" date="2018-03" db="EMBL/GenBank/DDBJ databases">
        <authorList>
            <person name="Blom J."/>
        </authorList>
    </citation>
    <scope>NUCLEOTIDE SEQUENCE [LARGE SCALE GENOMIC DNA]</scope>
    <source>
        <strain evidence="2">KPC-SM-21</strain>
    </source>
</reference>
<gene>
    <name evidence="1" type="ORF">KPC_3782</name>
</gene>
<proteinExistence type="predicted"/>
<protein>
    <submittedName>
        <fullName evidence="1">Uncharacterized protein</fullName>
    </submittedName>
</protein>
<name>A0A2U3N4Q7_9GAMM</name>
<dbReference type="Proteomes" id="UP000245974">
    <property type="component" value="Unassembled WGS sequence"/>
</dbReference>
<evidence type="ECO:0000313" key="2">
    <source>
        <dbReference type="Proteomes" id="UP000245974"/>
    </source>
</evidence>
<dbReference type="InParanoid" id="A0A2U3N4Q7"/>
<dbReference type="EMBL" id="OOGT01000375">
    <property type="protein sequence ID" value="SPL72604.1"/>
    <property type="molecule type" value="Genomic_DNA"/>
</dbReference>
<keyword evidence="2" id="KW-1185">Reference proteome</keyword>
<dbReference type="AlphaFoldDB" id="A0A2U3N4Q7"/>
<sequence length="70" mass="8501">MYRDENYKRAKEELRAELMEFVKEKCNEFRFKTHVDIKALYLNFDEITAFGDKKRSYELSSINIETDLEP</sequence>
<evidence type="ECO:0000313" key="1">
    <source>
        <dbReference type="EMBL" id="SPL72604.1"/>
    </source>
</evidence>
<organism evidence="1 2">
    <name type="scientific">Acinetobacter stercoris</name>
    <dbReference type="NCBI Taxonomy" id="2126983"/>
    <lineage>
        <taxon>Bacteria</taxon>
        <taxon>Pseudomonadati</taxon>
        <taxon>Pseudomonadota</taxon>
        <taxon>Gammaproteobacteria</taxon>
        <taxon>Moraxellales</taxon>
        <taxon>Moraxellaceae</taxon>
        <taxon>Acinetobacter</taxon>
    </lineage>
</organism>